<gene>
    <name evidence="1" type="ORF">JEU22_14525</name>
</gene>
<comment type="caution">
    <text evidence="1">The sequence shown here is derived from an EMBL/GenBank/DDBJ whole genome shotgun (WGS) entry which is preliminary data.</text>
</comment>
<protein>
    <submittedName>
        <fullName evidence="1">Uncharacterized protein</fullName>
    </submittedName>
</protein>
<proteinExistence type="predicted"/>
<evidence type="ECO:0000313" key="2">
    <source>
        <dbReference type="Proteomes" id="UP000637061"/>
    </source>
</evidence>
<organism evidence="1 2">
    <name type="scientific">Pseudomonas putida</name>
    <name type="common">Arthrobacter siderocapsulatus</name>
    <dbReference type="NCBI Taxonomy" id="303"/>
    <lineage>
        <taxon>Bacteria</taxon>
        <taxon>Pseudomonadati</taxon>
        <taxon>Pseudomonadota</taxon>
        <taxon>Gammaproteobacteria</taxon>
        <taxon>Pseudomonadales</taxon>
        <taxon>Pseudomonadaceae</taxon>
        <taxon>Pseudomonas</taxon>
    </lineage>
</organism>
<accession>A0A8I1JIL4</accession>
<dbReference type="RefSeq" id="WP_198747530.1">
    <property type="nucleotide sequence ID" value="NZ_JAEHTE010000015.1"/>
</dbReference>
<evidence type="ECO:0000313" key="1">
    <source>
        <dbReference type="EMBL" id="MBI6885127.1"/>
    </source>
</evidence>
<dbReference type="Proteomes" id="UP000637061">
    <property type="component" value="Unassembled WGS sequence"/>
</dbReference>
<dbReference type="EMBL" id="JAEHTE010000015">
    <property type="protein sequence ID" value="MBI6885127.1"/>
    <property type="molecule type" value="Genomic_DNA"/>
</dbReference>
<reference evidence="1" key="1">
    <citation type="submission" date="2020-12" db="EMBL/GenBank/DDBJ databases">
        <title>Enhanced detection system for hospital associated transmission using whole genome sequencing surveillance.</title>
        <authorList>
            <person name="Harrison L.H."/>
            <person name="Van Tyne D."/>
            <person name="Marsh J.W."/>
            <person name="Griffith M.P."/>
            <person name="Snyder D.J."/>
            <person name="Cooper V.S."/>
            <person name="Mustapha M."/>
        </authorList>
    </citation>
    <scope>NUCLEOTIDE SEQUENCE</scope>
    <source>
        <strain evidence="1">PSB00042</strain>
    </source>
</reference>
<sequence length="116" mass="13125">MAFIIDDLEQARAALALLQKRWENYDGNNPNKHRASISDAQARVATIEADLKASGAIPLTDHELLERDLDRAFPDARSREVVEHEGKRYQRRFSPVSKSLSGKTVKAWHKSWVAVS</sequence>
<dbReference type="AlphaFoldDB" id="A0A8I1JIL4"/>
<name>A0A8I1JIL4_PSEPU</name>